<keyword evidence="3" id="KW-1185">Reference proteome</keyword>
<keyword evidence="1" id="KW-0472">Membrane</keyword>
<dbReference type="GeneID" id="25289176"/>
<proteinExistence type="predicted"/>
<evidence type="ECO:0000313" key="2">
    <source>
        <dbReference type="EMBL" id="KIX10024.1"/>
    </source>
</evidence>
<keyword evidence="1" id="KW-0812">Transmembrane</keyword>
<evidence type="ECO:0000256" key="1">
    <source>
        <dbReference type="SAM" id="Phobius"/>
    </source>
</evidence>
<dbReference type="EMBL" id="KN847475">
    <property type="protein sequence ID" value="KIX10024.1"/>
    <property type="molecule type" value="Genomic_DNA"/>
</dbReference>
<dbReference type="OrthoDB" id="4158076at2759"/>
<evidence type="ECO:0008006" key="4">
    <source>
        <dbReference type="Google" id="ProtNLM"/>
    </source>
</evidence>
<accession>A0A0D2IVH1</accession>
<dbReference type="VEuPathDB" id="FungiDB:Z518_01105"/>
<dbReference type="HOGENOM" id="CLU_129398_0_0_1"/>
<dbReference type="RefSeq" id="XP_013277160.1">
    <property type="nucleotide sequence ID" value="XM_013421706.1"/>
</dbReference>
<dbReference type="Proteomes" id="UP000053617">
    <property type="component" value="Unassembled WGS sequence"/>
</dbReference>
<evidence type="ECO:0000313" key="3">
    <source>
        <dbReference type="Proteomes" id="UP000053617"/>
    </source>
</evidence>
<organism evidence="2 3">
    <name type="scientific">Rhinocladiella mackenziei CBS 650.93</name>
    <dbReference type="NCBI Taxonomy" id="1442369"/>
    <lineage>
        <taxon>Eukaryota</taxon>
        <taxon>Fungi</taxon>
        <taxon>Dikarya</taxon>
        <taxon>Ascomycota</taxon>
        <taxon>Pezizomycotina</taxon>
        <taxon>Eurotiomycetes</taxon>
        <taxon>Chaetothyriomycetidae</taxon>
        <taxon>Chaetothyriales</taxon>
        <taxon>Herpotrichiellaceae</taxon>
        <taxon>Rhinocladiella</taxon>
    </lineage>
</organism>
<feature type="transmembrane region" description="Helical" evidence="1">
    <location>
        <begin position="41"/>
        <end position="59"/>
    </location>
</feature>
<gene>
    <name evidence="2" type="ORF">Z518_01105</name>
</gene>
<keyword evidence="1" id="KW-1133">Transmembrane helix</keyword>
<feature type="transmembrane region" description="Helical" evidence="1">
    <location>
        <begin position="71"/>
        <end position="94"/>
    </location>
</feature>
<dbReference type="AlphaFoldDB" id="A0A0D2IVH1"/>
<feature type="transmembrane region" description="Helical" evidence="1">
    <location>
        <begin position="12"/>
        <end position="34"/>
    </location>
</feature>
<name>A0A0D2IVH1_9EURO</name>
<protein>
    <recommendedName>
        <fullName evidence="4">MARVEL domain-containing protein</fullName>
    </recommendedName>
</protein>
<sequence length="146" mass="16358">MSSLPHGLSTTIQILQLVVGFCAVILAAFCAVCFGAQCAYCFVWWSFPCTLIICILRWWSEDFYESRKEQVVHLAFELLSLISWLATTGVLIALNIRLHNLSETYAYDVANGIQLTAELMQFQFTDLGLAGLYCSYVLNAVSGILW</sequence>
<reference evidence="2 3" key="1">
    <citation type="submission" date="2015-01" db="EMBL/GenBank/DDBJ databases">
        <title>The Genome Sequence of Rhinocladiella mackenzie CBS 650.93.</title>
        <authorList>
            <consortium name="The Broad Institute Genomics Platform"/>
            <person name="Cuomo C."/>
            <person name="de Hoog S."/>
            <person name="Gorbushina A."/>
            <person name="Stielow B."/>
            <person name="Teixiera M."/>
            <person name="Abouelleil A."/>
            <person name="Chapman S.B."/>
            <person name="Priest M."/>
            <person name="Young S.K."/>
            <person name="Wortman J."/>
            <person name="Nusbaum C."/>
            <person name="Birren B."/>
        </authorList>
    </citation>
    <scope>NUCLEOTIDE SEQUENCE [LARGE SCALE GENOMIC DNA]</scope>
    <source>
        <strain evidence="2 3">CBS 650.93</strain>
    </source>
</reference>